<dbReference type="AlphaFoldDB" id="A0A0R2CLP0"/>
<reference evidence="1 2" key="1">
    <citation type="journal article" date="2015" name="Genome Announc.">
        <title>Expanding the biotechnology potential of lactobacilli through comparative genomics of 213 strains and associated genera.</title>
        <authorList>
            <person name="Sun Z."/>
            <person name="Harris H.M."/>
            <person name="McCann A."/>
            <person name="Guo C."/>
            <person name="Argimon S."/>
            <person name="Zhang W."/>
            <person name="Yang X."/>
            <person name="Jeffery I.B."/>
            <person name="Cooney J.C."/>
            <person name="Kagawa T.F."/>
            <person name="Liu W."/>
            <person name="Song Y."/>
            <person name="Salvetti E."/>
            <person name="Wrobel A."/>
            <person name="Rasinkangas P."/>
            <person name="Parkhill J."/>
            <person name="Rea M.C."/>
            <person name="O'Sullivan O."/>
            <person name="Ritari J."/>
            <person name="Douillard F.P."/>
            <person name="Paul Ross R."/>
            <person name="Yang R."/>
            <person name="Briner A.E."/>
            <person name="Felis G.E."/>
            <person name="de Vos W.M."/>
            <person name="Barrangou R."/>
            <person name="Klaenhammer T.R."/>
            <person name="Caufield P.W."/>
            <person name="Cui Y."/>
            <person name="Zhang H."/>
            <person name="O'Toole P.W."/>
        </authorList>
    </citation>
    <scope>NUCLEOTIDE SEQUENCE [LARGE SCALE GENOMIC DNA]</scope>
    <source>
        <strain evidence="1 2">DSM 21116</strain>
    </source>
</reference>
<dbReference type="PATRIC" id="fig|1423729.3.peg.184"/>
<dbReference type="Proteomes" id="UP000051131">
    <property type="component" value="Unassembled WGS sequence"/>
</dbReference>
<organism evidence="1 2">
    <name type="scientific">Liquorilactobacillus cacaonum DSM 21116</name>
    <dbReference type="NCBI Taxonomy" id="1423729"/>
    <lineage>
        <taxon>Bacteria</taxon>
        <taxon>Bacillati</taxon>
        <taxon>Bacillota</taxon>
        <taxon>Bacilli</taxon>
        <taxon>Lactobacillales</taxon>
        <taxon>Lactobacillaceae</taxon>
        <taxon>Liquorilactobacillus</taxon>
    </lineage>
</organism>
<evidence type="ECO:0000313" key="2">
    <source>
        <dbReference type="Proteomes" id="UP000051131"/>
    </source>
</evidence>
<comment type="caution">
    <text evidence="1">The sequence shown here is derived from an EMBL/GenBank/DDBJ whole genome shotgun (WGS) entry which is preliminary data.</text>
</comment>
<keyword evidence="2" id="KW-1185">Reference proteome</keyword>
<sequence>MFNNLLKLAHTDYFVNFAPEPFYKPKEEISENQGTTFTNLFYFEGLMAQPLFVDITVFCKLLLDS</sequence>
<protein>
    <submittedName>
        <fullName evidence="1">Uncharacterized protein</fullName>
    </submittedName>
</protein>
<dbReference type="STRING" id="1423729.FC80_GL000182"/>
<name>A0A0R2CLP0_9LACO</name>
<gene>
    <name evidence="1" type="ORF">FC80_GL000182</name>
</gene>
<evidence type="ECO:0000313" key="1">
    <source>
        <dbReference type="EMBL" id="KRM92002.1"/>
    </source>
</evidence>
<dbReference type="EMBL" id="AYZE01000008">
    <property type="protein sequence ID" value="KRM92002.1"/>
    <property type="molecule type" value="Genomic_DNA"/>
</dbReference>
<accession>A0A0R2CLP0</accession>
<proteinExistence type="predicted"/>